<proteinExistence type="predicted"/>
<dbReference type="RefSeq" id="XP_040960193.1">
    <property type="nucleotide sequence ID" value="XM_041104259.1"/>
</dbReference>
<gene>
    <name evidence="2" type="primary">LOC121223166</name>
</gene>
<dbReference type="PANTHER" id="PTHR33710">
    <property type="entry name" value="BNAC02G09200D PROTEIN"/>
    <property type="match status" value="1"/>
</dbReference>
<dbReference type="SUPFAM" id="SSF56219">
    <property type="entry name" value="DNase I-like"/>
    <property type="match status" value="1"/>
</dbReference>
<reference evidence="1" key="1">
    <citation type="journal article" date="2020" name="Nat. Genet.">
        <title>Genomic diversifications of five Gossypium allopolyploid species and their impact on cotton improvement.</title>
        <authorList>
            <person name="Chen Z.J."/>
            <person name="Sreedasyam A."/>
            <person name="Ando A."/>
            <person name="Song Q."/>
            <person name="De Santiago L.M."/>
            <person name="Hulse-Kemp A.M."/>
            <person name="Ding M."/>
            <person name="Ye W."/>
            <person name="Kirkbride R.C."/>
            <person name="Jenkins J."/>
            <person name="Plott C."/>
            <person name="Lovell J."/>
            <person name="Lin Y.M."/>
            <person name="Vaughn R."/>
            <person name="Liu B."/>
            <person name="Simpson S."/>
            <person name="Scheffler B.E."/>
            <person name="Wen L."/>
            <person name="Saski C.A."/>
            <person name="Grover C.E."/>
            <person name="Hu G."/>
            <person name="Conover J.L."/>
            <person name="Carlson J.W."/>
            <person name="Shu S."/>
            <person name="Boston L.B."/>
            <person name="Williams M."/>
            <person name="Peterson D.G."/>
            <person name="McGee K."/>
            <person name="Jones D.C."/>
            <person name="Wendel J.F."/>
            <person name="Stelly D.M."/>
            <person name="Grimwood J."/>
            <person name="Schmutz J."/>
        </authorList>
    </citation>
    <scope>NUCLEOTIDE SEQUENCE [LARGE SCALE GENOMIC DNA]</scope>
    <source>
        <strain evidence="1">cv. TM-1</strain>
    </source>
</reference>
<dbReference type="Gene3D" id="3.60.10.10">
    <property type="entry name" value="Endonuclease/exonuclease/phosphatase"/>
    <property type="match status" value="1"/>
</dbReference>
<organism evidence="1 2">
    <name type="scientific">Gossypium hirsutum</name>
    <name type="common">Upland cotton</name>
    <name type="synonym">Gossypium mexicanum</name>
    <dbReference type="NCBI Taxonomy" id="3635"/>
    <lineage>
        <taxon>Eukaryota</taxon>
        <taxon>Viridiplantae</taxon>
        <taxon>Streptophyta</taxon>
        <taxon>Embryophyta</taxon>
        <taxon>Tracheophyta</taxon>
        <taxon>Spermatophyta</taxon>
        <taxon>Magnoliopsida</taxon>
        <taxon>eudicotyledons</taxon>
        <taxon>Gunneridae</taxon>
        <taxon>Pentapetalae</taxon>
        <taxon>rosids</taxon>
        <taxon>malvids</taxon>
        <taxon>Malvales</taxon>
        <taxon>Malvaceae</taxon>
        <taxon>Malvoideae</taxon>
        <taxon>Gossypium</taxon>
    </lineage>
</organism>
<dbReference type="Proteomes" id="UP000818029">
    <property type="component" value="Chromosome D11"/>
</dbReference>
<dbReference type="PANTHER" id="PTHR33710:SF62">
    <property type="entry name" value="DUF4283 DOMAIN PROTEIN"/>
    <property type="match status" value="1"/>
</dbReference>
<keyword evidence="1" id="KW-1185">Reference proteome</keyword>
<reference evidence="2" key="2">
    <citation type="submission" date="2025-08" db="UniProtKB">
        <authorList>
            <consortium name="RefSeq"/>
        </authorList>
    </citation>
    <scope>IDENTIFICATION</scope>
</reference>
<dbReference type="InterPro" id="IPR036691">
    <property type="entry name" value="Endo/exonu/phosph_ase_sf"/>
</dbReference>
<evidence type="ECO:0000313" key="2">
    <source>
        <dbReference type="RefSeq" id="XP_040960193.1"/>
    </source>
</evidence>
<dbReference type="GeneID" id="121223166"/>
<evidence type="ECO:0008006" key="3">
    <source>
        <dbReference type="Google" id="ProtNLM"/>
    </source>
</evidence>
<protein>
    <recommendedName>
        <fullName evidence="3">Reverse transcriptase</fullName>
    </recommendedName>
</protein>
<sequence length="129" mass="15354">MVAFRDTLEDCDLNDLGCSWQWFTWERGRLPKNNIRERLDRGVTNFAWWELFPRYLVANLSHSFSDHCPVLVDTGQGRNERLLQGDIPFRFDTNWILEEDFEDQVKKRWDASGEELLNKLVDFGKSLKE</sequence>
<accession>A0ABM3AZG3</accession>
<evidence type="ECO:0000313" key="1">
    <source>
        <dbReference type="Proteomes" id="UP000818029"/>
    </source>
</evidence>
<name>A0ABM3AZG3_GOSHI</name>